<dbReference type="EMBL" id="LAZR01044078">
    <property type="protein sequence ID" value="KKL05525.1"/>
    <property type="molecule type" value="Genomic_DNA"/>
</dbReference>
<feature type="non-terminal residue" evidence="2">
    <location>
        <position position="1"/>
    </location>
</feature>
<name>A0A0F9A7U6_9ZZZZ</name>
<protein>
    <submittedName>
        <fullName evidence="2">Uncharacterized protein</fullName>
    </submittedName>
</protein>
<proteinExistence type="predicted"/>
<evidence type="ECO:0000256" key="1">
    <source>
        <dbReference type="SAM" id="Phobius"/>
    </source>
</evidence>
<comment type="caution">
    <text evidence="2">The sequence shown here is derived from an EMBL/GenBank/DDBJ whole genome shotgun (WGS) entry which is preliminary data.</text>
</comment>
<feature type="transmembrane region" description="Helical" evidence="1">
    <location>
        <begin position="194"/>
        <end position="213"/>
    </location>
</feature>
<keyword evidence="1" id="KW-0812">Transmembrane</keyword>
<dbReference type="AlphaFoldDB" id="A0A0F9A7U6"/>
<sequence>DGIAYAIAQSKPLLFYVHHEFFENGIDAFNSIAEMVNSMDPRVQWKSLGYISRHLYLQKKRDDSYYDVRSFSRCIELENRQKSDLTYFVRKEESFSPTIRHVTVDGKTYPYERSGYNLSLTITIPAGQSRTINMEYENALDVTSIDISKNDPHINKLRRLSDFRDITLSKNMLGRSVVDLYYKTGLYKLGLKRLIIVCLVLSSAMGVGGWYLLRYIRSYRLRLGRIKNTNGEMTCGQ</sequence>
<gene>
    <name evidence="2" type="ORF">LCGC14_2605180</name>
</gene>
<evidence type="ECO:0000313" key="2">
    <source>
        <dbReference type="EMBL" id="KKL05525.1"/>
    </source>
</evidence>
<accession>A0A0F9A7U6</accession>
<keyword evidence="1" id="KW-1133">Transmembrane helix</keyword>
<keyword evidence="1" id="KW-0472">Membrane</keyword>
<reference evidence="2" key="1">
    <citation type="journal article" date="2015" name="Nature">
        <title>Complex archaea that bridge the gap between prokaryotes and eukaryotes.</title>
        <authorList>
            <person name="Spang A."/>
            <person name="Saw J.H."/>
            <person name="Jorgensen S.L."/>
            <person name="Zaremba-Niedzwiedzka K."/>
            <person name="Martijn J."/>
            <person name="Lind A.E."/>
            <person name="van Eijk R."/>
            <person name="Schleper C."/>
            <person name="Guy L."/>
            <person name="Ettema T.J."/>
        </authorList>
    </citation>
    <scope>NUCLEOTIDE SEQUENCE</scope>
</reference>
<organism evidence="2">
    <name type="scientific">marine sediment metagenome</name>
    <dbReference type="NCBI Taxonomy" id="412755"/>
    <lineage>
        <taxon>unclassified sequences</taxon>
        <taxon>metagenomes</taxon>
        <taxon>ecological metagenomes</taxon>
    </lineage>
</organism>